<dbReference type="RefSeq" id="WP_269034727.1">
    <property type="nucleotide sequence ID" value="NZ_CP114040.1"/>
</dbReference>
<evidence type="ECO:0000313" key="3">
    <source>
        <dbReference type="Proteomes" id="UP001164459"/>
    </source>
</evidence>
<organism evidence="2 3">
    <name type="scientific">Nannocystis punicea</name>
    <dbReference type="NCBI Taxonomy" id="2995304"/>
    <lineage>
        <taxon>Bacteria</taxon>
        <taxon>Pseudomonadati</taxon>
        <taxon>Myxococcota</taxon>
        <taxon>Polyangia</taxon>
        <taxon>Nannocystales</taxon>
        <taxon>Nannocystaceae</taxon>
        <taxon>Nannocystis</taxon>
    </lineage>
</organism>
<accession>A0ABY7GZH1</accession>
<dbReference type="EMBL" id="CP114040">
    <property type="protein sequence ID" value="WAS92378.1"/>
    <property type="molecule type" value="Genomic_DNA"/>
</dbReference>
<keyword evidence="3" id="KW-1185">Reference proteome</keyword>
<dbReference type="PROSITE" id="PS51257">
    <property type="entry name" value="PROKAR_LIPOPROTEIN"/>
    <property type="match status" value="1"/>
</dbReference>
<evidence type="ECO:0000313" key="2">
    <source>
        <dbReference type="EMBL" id="WAS92378.1"/>
    </source>
</evidence>
<name>A0ABY7GZH1_9BACT</name>
<dbReference type="Proteomes" id="UP001164459">
    <property type="component" value="Chromosome"/>
</dbReference>
<proteinExistence type="predicted"/>
<evidence type="ECO:0000256" key="1">
    <source>
        <dbReference type="SAM" id="MobiDB-lite"/>
    </source>
</evidence>
<protein>
    <submittedName>
        <fullName evidence="2">Uncharacterized protein</fullName>
    </submittedName>
</protein>
<feature type="region of interest" description="Disordered" evidence="1">
    <location>
        <begin position="21"/>
        <end position="81"/>
    </location>
</feature>
<gene>
    <name evidence="2" type="ORF">O0S08_39875</name>
</gene>
<sequence>MDLRLRRLAVGWGLLALGCNTSEPNLSGQPVPETSPGPSSAPDPTGSGDLSDTNTTDEVEPTTTTGEVEPTTTASATSAPSGPLSVDLDALLLTFPDGCVGPGVTLDALIADGIVVPDGDAAATPTCQLVAGRGMGSRDFDDDANTPDSFPPGIMVDPSTCELAGAVDDALPFGVHAFIVTLEQEGVAAHLPYCIAKTDQPAAAYAVERVDQGDDRTHSPGLWRAQSDGPDIHYGDDTPDPQVLVHGPPECAGIQCYYAYYLHYNGLSQAAQVTASPASKTVLDGVDSFTHAIRIDELAQDLPPELVARPFVVNVTFEYCMADNNVDCGNTEPDPATKIALIRENGGGSGYAFALVVLP</sequence>
<reference evidence="2" key="1">
    <citation type="submission" date="2022-11" db="EMBL/GenBank/DDBJ databases">
        <title>Minimal conservation of predation-associated metabolite biosynthetic gene clusters underscores biosynthetic potential of Myxococcota including descriptions for ten novel species: Archangium lansinium sp. nov., Myxococcus landrumus sp. nov., Nannocystis bai.</title>
        <authorList>
            <person name="Ahearne A."/>
            <person name="Stevens C."/>
            <person name="Dowd S."/>
        </authorList>
    </citation>
    <scope>NUCLEOTIDE SEQUENCE</scope>
    <source>
        <strain evidence="2">Fl3</strain>
    </source>
</reference>
<feature type="compositionally biased region" description="Low complexity" evidence="1">
    <location>
        <begin position="61"/>
        <end position="81"/>
    </location>
</feature>